<dbReference type="InterPro" id="IPR012674">
    <property type="entry name" value="Calycin"/>
</dbReference>
<name>A0A8K0CV03_IGNLU</name>
<sequence length="137" mass="15647">MAQMVGKYQHERNENLDEYFQAVGVPYIPRKMMTATSPQMEISVDESQQWTISISSLLRTTVMKFKLGEEYEEHMPGGVVIKSTTVTEDNKLNTTSIGPDGGKVLRTYEFNDAQCILTLKHEKSGVEAKRYFRRFAS</sequence>
<dbReference type="EMBL" id="VTPC01007353">
    <property type="protein sequence ID" value="KAF2894099.1"/>
    <property type="molecule type" value="Genomic_DNA"/>
</dbReference>
<dbReference type="GO" id="GO:0008289">
    <property type="term" value="F:lipid binding"/>
    <property type="evidence" value="ECO:0007669"/>
    <property type="project" value="UniProtKB-KW"/>
</dbReference>
<dbReference type="Proteomes" id="UP000801492">
    <property type="component" value="Unassembled WGS sequence"/>
</dbReference>
<dbReference type="SUPFAM" id="SSF50814">
    <property type="entry name" value="Lipocalins"/>
    <property type="match status" value="1"/>
</dbReference>
<proteinExistence type="inferred from homology"/>
<evidence type="ECO:0000313" key="4">
    <source>
        <dbReference type="EMBL" id="KAF2894099.1"/>
    </source>
</evidence>
<dbReference type="PANTHER" id="PTHR11955">
    <property type="entry name" value="FATTY ACID BINDING PROTEIN"/>
    <property type="match status" value="1"/>
</dbReference>
<dbReference type="OrthoDB" id="412780at2759"/>
<accession>A0A8K0CV03</accession>
<keyword evidence="5" id="KW-1185">Reference proteome</keyword>
<dbReference type="InterPro" id="IPR031259">
    <property type="entry name" value="ILBP"/>
</dbReference>
<dbReference type="AlphaFoldDB" id="A0A8K0CV03"/>
<evidence type="ECO:0000256" key="1">
    <source>
        <dbReference type="ARBA" id="ARBA00008390"/>
    </source>
</evidence>
<dbReference type="PRINTS" id="PR00178">
    <property type="entry name" value="FATTYACIDBP"/>
</dbReference>
<evidence type="ECO:0000313" key="5">
    <source>
        <dbReference type="Proteomes" id="UP000801492"/>
    </source>
</evidence>
<comment type="similarity">
    <text evidence="1">Belongs to the calycin superfamily. Fatty-acid binding protein (FABP) family.</text>
</comment>
<organism evidence="4 5">
    <name type="scientific">Ignelater luminosus</name>
    <name type="common">Cucubano</name>
    <name type="synonym">Pyrophorus luminosus</name>
    <dbReference type="NCBI Taxonomy" id="2038154"/>
    <lineage>
        <taxon>Eukaryota</taxon>
        <taxon>Metazoa</taxon>
        <taxon>Ecdysozoa</taxon>
        <taxon>Arthropoda</taxon>
        <taxon>Hexapoda</taxon>
        <taxon>Insecta</taxon>
        <taxon>Pterygota</taxon>
        <taxon>Neoptera</taxon>
        <taxon>Endopterygota</taxon>
        <taxon>Coleoptera</taxon>
        <taxon>Polyphaga</taxon>
        <taxon>Elateriformia</taxon>
        <taxon>Elateroidea</taxon>
        <taxon>Elateridae</taxon>
        <taxon>Agrypninae</taxon>
        <taxon>Pyrophorini</taxon>
        <taxon>Ignelater</taxon>
    </lineage>
</organism>
<dbReference type="InterPro" id="IPR000463">
    <property type="entry name" value="Fatty_acid-bd"/>
</dbReference>
<keyword evidence="2" id="KW-0446">Lipid-binding</keyword>
<comment type="caution">
    <text evidence="4">The sequence shown here is derived from an EMBL/GenBank/DDBJ whole genome shotgun (WGS) entry which is preliminary data.</text>
</comment>
<dbReference type="Gene3D" id="2.40.128.20">
    <property type="match status" value="1"/>
</dbReference>
<evidence type="ECO:0000259" key="3">
    <source>
        <dbReference type="Pfam" id="PF00061"/>
    </source>
</evidence>
<reference evidence="4" key="1">
    <citation type="submission" date="2019-08" db="EMBL/GenBank/DDBJ databases">
        <title>The genome of the North American firefly Photinus pyralis.</title>
        <authorList>
            <consortium name="Photinus pyralis genome working group"/>
            <person name="Fallon T.R."/>
            <person name="Sander Lower S.E."/>
            <person name="Weng J.-K."/>
        </authorList>
    </citation>
    <scope>NUCLEOTIDE SEQUENCE</scope>
    <source>
        <strain evidence="4">TRF0915ILg1</strain>
        <tissue evidence="4">Whole body</tissue>
    </source>
</reference>
<protein>
    <recommendedName>
        <fullName evidence="3">Lipocalin/cytosolic fatty-acid binding domain-containing protein</fullName>
    </recommendedName>
</protein>
<dbReference type="InterPro" id="IPR000566">
    <property type="entry name" value="Lipocln_cytosolic_FA-bd_dom"/>
</dbReference>
<gene>
    <name evidence="4" type="ORF">ILUMI_12074</name>
</gene>
<feature type="domain" description="Lipocalin/cytosolic fatty-acid binding" evidence="3">
    <location>
        <begin position="6"/>
        <end position="108"/>
    </location>
</feature>
<dbReference type="Pfam" id="PF00061">
    <property type="entry name" value="Lipocalin"/>
    <property type="match status" value="1"/>
</dbReference>
<evidence type="ECO:0000256" key="2">
    <source>
        <dbReference type="ARBA" id="ARBA00023121"/>
    </source>
</evidence>
<dbReference type="CDD" id="cd00742">
    <property type="entry name" value="FABP"/>
    <property type="match status" value="1"/>
</dbReference>